<keyword evidence="3" id="KW-1185">Reference proteome</keyword>
<comment type="caution">
    <text evidence="2">The sequence shown here is derived from an EMBL/GenBank/DDBJ whole genome shotgun (WGS) entry which is preliminary data.</text>
</comment>
<dbReference type="AlphaFoldDB" id="A0A4V2G6L7"/>
<evidence type="ECO:0000313" key="3">
    <source>
        <dbReference type="Proteomes" id="UP000292564"/>
    </source>
</evidence>
<dbReference type="EMBL" id="SHKY01000001">
    <property type="protein sequence ID" value="RZU49176.1"/>
    <property type="molecule type" value="Genomic_DNA"/>
</dbReference>
<dbReference type="RefSeq" id="WP_130508301.1">
    <property type="nucleotide sequence ID" value="NZ_SHKY01000001.1"/>
</dbReference>
<evidence type="ECO:0000313" key="2">
    <source>
        <dbReference type="EMBL" id="RZU49176.1"/>
    </source>
</evidence>
<name>A0A4V2G6L7_9ACTN</name>
<protein>
    <submittedName>
        <fullName evidence="2">YD repeat-containing protein</fullName>
    </submittedName>
</protein>
<sequence>MGRSPTSTLRRGAVFAAATVMATAGLTALSAGPALAATGTTVSPAGHAFSAALVSGTTVTFTVGTTTSTCNQSGSSGTVPAEPANSNPDGPVVNTLAPASFSNNGGACPTNVPFTTARTTSNSTNGDWTISLQYDPAGSVGTMTIPQGGSITQISGLASCTATVAPDGPVSISGAWVPGTDTSPPVLDLSAGVSLPVRVTGGLACPTGATSAILKARYAVTDTTDPAQQITVSAGLAEPPPAVR</sequence>
<keyword evidence="1" id="KW-0732">Signal</keyword>
<proteinExistence type="predicted"/>
<feature type="chain" id="PRO_5020263870" evidence="1">
    <location>
        <begin position="37"/>
        <end position="244"/>
    </location>
</feature>
<reference evidence="2 3" key="1">
    <citation type="submission" date="2019-02" db="EMBL/GenBank/DDBJ databases">
        <title>Sequencing the genomes of 1000 actinobacteria strains.</title>
        <authorList>
            <person name="Klenk H.-P."/>
        </authorList>
    </citation>
    <scope>NUCLEOTIDE SEQUENCE [LARGE SCALE GENOMIC DNA]</scope>
    <source>
        <strain evidence="2 3">DSM 45162</strain>
    </source>
</reference>
<dbReference type="PROSITE" id="PS51318">
    <property type="entry name" value="TAT"/>
    <property type="match status" value="1"/>
</dbReference>
<gene>
    <name evidence="2" type="ORF">EV385_0912</name>
</gene>
<feature type="signal peptide" evidence="1">
    <location>
        <begin position="1"/>
        <end position="36"/>
    </location>
</feature>
<dbReference type="Proteomes" id="UP000292564">
    <property type="component" value="Unassembled WGS sequence"/>
</dbReference>
<dbReference type="OrthoDB" id="3372193at2"/>
<accession>A0A4V2G6L7</accession>
<dbReference type="InterPro" id="IPR006311">
    <property type="entry name" value="TAT_signal"/>
</dbReference>
<organism evidence="2 3">
    <name type="scientific">Krasilnikovia cinnamomea</name>
    <dbReference type="NCBI Taxonomy" id="349313"/>
    <lineage>
        <taxon>Bacteria</taxon>
        <taxon>Bacillati</taxon>
        <taxon>Actinomycetota</taxon>
        <taxon>Actinomycetes</taxon>
        <taxon>Micromonosporales</taxon>
        <taxon>Micromonosporaceae</taxon>
        <taxon>Krasilnikovia</taxon>
    </lineage>
</organism>
<evidence type="ECO:0000256" key="1">
    <source>
        <dbReference type="SAM" id="SignalP"/>
    </source>
</evidence>